<dbReference type="PANTHER" id="PTHR43030:SF1">
    <property type="entry name" value="PHOSPHOENOLPYRUVATE SYNTHASE"/>
    <property type="match status" value="1"/>
</dbReference>
<organism evidence="16 17">
    <name type="scientific">Pyrococcus kukulkanii</name>
    <dbReference type="NCBI Taxonomy" id="1609559"/>
    <lineage>
        <taxon>Archaea</taxon>
        <taxon>Methanobacteriati</taxon>
        <taxon>Methanobacteriota</taxon>
        <taxon>Thermococci</taxon>
        <taxon>Thermococcales</taxon>
        <taxon>Thermococcaceae</taxon>
        <taxon>Pyrococcus</taxon>
    </lineage>
</organism>
<keyword evidence="8 12" id="KW-0418">Kinase</keyword>
<keyword evidence="10 12" id="KW-0460">Magnesium</keyword>
<dbReference type="InterPro" id="IPR023151">
    <property type="entry name" value="PEP_util_CS"/>
</dbReference>
<sequence length="818" mass="90438">MAYKFIKWFEELSKEDVPLVGGKGANLGEMTKAGIPVPPGFCVTAEAYKYFVENVKVSKEDIKKILGEKANKGTIAEVLAQAPDEPRILQEWIVDIISRTNVDDSKQLQENTEAIRELIKALEMPPEIADEIKQAYKELSQRFGQEEVYVAVRSSATAEDLPEASFAGQQETYLDVLGADDVIDKVKKCWASLWTARATFYRAKQGFDHSKVYLSAVVQKMVNSEKSGVMFTANPVTNNRNEIMINASWGLGEAVVSGAVTPDEYIVEKGTWKIKEKVIAKKEVMVVRNPETGKGTVMVKVAEYLGPEWVEKQVLTDEQIIEVAKMGQRIEEHYGWPQDIEWAYDKDDGKLYIVQSRPITTLKEETAGEEVEEVEEAEVILKGLGASPGIGAGRVVVIFDASEIDKVKEGDVLVTTMTNPDMVPAMKRAAAIITDEGGRTSHAAIVSRELGIPCVVGTKEATKKLKTGMYVTVDGARGLVYKGIVKSLVKKKEEAKAEAGAAGAVAAAPLVTGTLVKVNVSMPEVAERAAATGADGVGLLRAEHMILSIGQHPIKFIREGKEEELVEKLAEGIEKVAAAFYPRPVWYRTLDAPTNEFREMPGGEDEPEERNPMLGWRGIRRGLDQPELLRAEFKAIKKVVEKGYNNIGVMLPLVSHPEQIRKAKEIAREVGLEPHKDVAWGVMIEVPAAAIIIEDLIREGIDFISFGTNDLTQYTLAIDRDNERVAKLYDETHPAVLKLIKHVIKVCKRYGVETSICGQAGSDPKMARILVRLGIDSISANPDAVQLIRQVVAQEERKLMLEAARRQLFEEEEEEDLF</sequence>
<dbReference type="NCBIfam" id="NF005057">
    <property type="entry name" value="PRK06464.1"/>
    <property type="match status" value="1"/>
</dbReference>
<dbReference type="EMBL" id="CP010835">
    <property type="protein sequence ID" value="AMM54138.1"/>
    <property type="molecule type" value="Genomic_DNA"/>
</dbReference>
<dbReference type="GeneID" id="28491438"/>
<dbReference type="InterPro" id="IPR015813">
    <property type="entry name" value="Pyrv/PenolPyrv_kinase-like_dom"/>
</dbReference>
<comment type="pathway">
    <text evidence="3 12">Carbohydrate biosynthesis; gluconeogenesis.</text>
</comment>
<comment type="cofactor">
    <cofactor evidence="1 12">
        <name>Mg(2+)</name>
        <dbReference type="ChEBI" id="CHEBI:18420"/>
    </cofactor>
</comment>
<dbReference type="SUPFAM" id="SSF52009">
    <property type="entry name" value="Phosphohistidine domain"/>
    <property type="match status" value="1"/>
</dbReference>
<dbReference type="InterPro" id="IPR040442">
    <property type="entry name" value="Pyrv_kinase-like_dom_sf"/>
</dbReference>
<dbReference type="GO" id="GO:0008986">
    <property type="term" value="F:pyruvate, water dikinase activity"/>
    <property type="evidence" value="ECO:0007669"/>
    <property type="project" value="UniProtKB-EC"/>
</dbReference>
<dbReference type="PIRSF" id="PIRSF000854">
    <property type="entry name" value="PEP_synthase"/>
    <property type="match status" value="1"/>
</dbReference>
<feature type="domain" description="Pyruvate phosphate dikinase AMP/ATP-binding" evidence="14">
    <location>
        <begin position="18"/>
        <end position="376"/>
    </location>
</feature>
<feature type="domain" description="PEP-utilising enzyme C-terminal" evidence="15">
    <location>
        <begin position="507"/>
        <end position="796"/>
    </location>
</feature>
<evidence type="ECO:0000256" key="8">
    <source>
        <dbReference type="ARBA" id="ARBA00022777"/>
    </source>
</evidence>
<gene>
    <name evidence="16" type="ORF">TQ32_06345</name>
</gene>
<evidence type="ECO:0000256" key="4">
    <source>
        <dbReference type="ARBA" id="ARBA00007837"/>
    </source>
</evidence>
<dbReference type="Pfam" id="PF02896">
    <property type="entry name" value="PEP-utilizers_C"/>
    <property type="match status" value="1"/>
</dbReference>
<dbReference type="OrthoDB" id="23397at2157"/>
<evidence type="ECO:0000313" key="16">
    <source>
        <dbReference type="EMBL" id="AMM54138.1"/>
    </source>
</evidence>
<keyword evidence="6 12" id="KW-0479">Metal-binding</keyword>
<evidence type="ECO:0000256" key="10">
    <source>
        <dbReference type="ARBA" id="ARBA00022842"/>
    </source>
</evidence>
<evidence type="ECO:0000259" key="15">
    <source>
        <dbReference type="Pfam" id="PF02896"/>
    </source>
</evidence>
<dbReference type="InterPro" id="IPR002192">
    <property type="entry name" value="PPDK_AMP/ATP-bd"/>
</dbReference>
<dbReference type="GO" id="GO:0005524">
    <property type="term" value="F:ATP binding"/>
    <property type="evidence" value="ECO:0007669"/>
    <property type="project" value="UniProtKB-KW"/>
</dbReference>
<name>A0A127B9Y6_9EURY</name>
<evidence type="ECO:0000256" key="12">
    <source>
        <dbReference type="PIRNR" id="PIRNR000854"/>
    </source>
</evidence>
<dbReference type="InterPro" id="IPR018274">
    <property type="entry name" value="PEP_util_AS"/>
</dbReference>
<dbReference type="RefSeq" id="WP_068322430.1">
    <property type="nucleotide sequence ID" value="NZ_CP010835.1"/>
</dbReference>
<comment type="catalytic activity">
    <reaction evidence="11 12">
        <text>pyruvate + ATP + H2O = phosphoenolpyruvate + AMP + phosphate + 2 H(+)</text>
        <dbReference type="Rhea" id="RHEA:11364"/>
        <dbReference type="ChEBI" id="CHEBI:15361"/>
        <dbReference type="ChEBI" id="CHEBI:15377"/>
        <dbReference type="ChEBI" id="CHEBI:15378"/>
        <dbReference type="ChEBI" id="CHEBI:30616"/>
        <dbReference type="ChEBI" id="CHEBI:43474"/>
        <dbReference type="ChEBI" id="CHEBI:58702"/>
        <dbReference type="ChEBI" id="CHEBI:456215"/>
        <dbReference type="EC" id="2.7.9.2"/>
    </reaction>
</comment>
<evidence type="ECO:0000256" key="7">
    <source>
        <dbReference type="ARBA" id="ARBA00022741"/>
    </source>
</evidence>
<dbReference type="STRING" id="1609559.TQ32_06345"/>
<dbReference type="Gene3D" id="3.30.470.20">
    <property type="entry name" value="ATP-grasp fold, B domain"/>
    <property type="match status" value="1"/>
</dbReference>
<dbReference type="AlphaFoldDB" id="A0A127B9Y6"/>
<comment type="function">
    <text evidence="2 12">Catalyzes the phosphorylation of pyruvate to phosphoenolpyruvate.</text>
</comment>
<dbReference type="PROSITE" id="PS00370">
    <property type="entry name" value="PEP_ENZYMES_PHOS_SITE"/>
    <property type="match status" value="1"/>
</dbReference>
<dbReference type="InterPro" id="IPR006319">
    <property type="entry name" value="PEP_synth"/>
</dbReference>
<dbReference type="Gene3D" id="3.20.20.60">
    <property type="entry name" value="Phosphoenolpyruvate-binding domains"/>
    <property type="match status" value="1"/>
</dbReference>
<dbReference type="InterPro" id="IPR008279">
    <property type="entry name" value="PEP-util_enz_mobile_dom"/>
</dbReference>
<dbReference type="GO" id="GO:0046872">
    <property type="term" value="F:metal ion binding"/>
    <property type="evidence" value="ECO:0007669"/>
    <property type="project" value="UniProtKB-KW"/>
</dbReference>
<dbReference type="Proteomes" id="UP000070587">
    <property type="component" value="Chromosome"/>
</dbReference>
<keyword evidence="9 12" id="KW-0067">ATP-binding</keyword>
<dbReference type="Gene3D" id="3.30.1490.20">
    <property type="entry name" value="ATP-grasp fold, A domain"/>
    <property type="match status" value="1"/>
</dbReference>
<dbReference type="InterPro" id="IPR013815">
    <property type="entry name" value="ATP_grasp_subdomain_1"/>
</dbReference>
<evidence type="ECO:0000313" key="17">
    <source>
        <dbReference type="Proteomes" id="UP000070587"/>
    </source>
</evidence>
<evidence type="ECO:0000256" key="9">
    <source>
        <dbReference type="ARBA" id="ARBA00022840"/>
    </source>
</evidence>
<evidence type="ECO:0000256" key="2">
    <source>
        <dbReference type="ARBA" id="ARBA00002988"/>
    </source>
</evidence>
<dbReference type="PRINTS" id="PR01736">
    <property type="entry name" value="PHPHTRNFRASE"/>
</dbReference>
<dbReference type="Pfam" id="PF00391">
    <property type="entry name" value="PEP-utilizers"/>
    <property type="match status" value="1"/>
</dbReference>
<reference evidence="17" key="1">
    <citation type="submission" date="2015-02" db="EMBL/GenBank/DDBJ databases">
        <title>Pyrococcus kukulkanii sp. nov., a novel hyperthermophilic archaeon isolated from a deep-sea hydrothermal vent at the Guaymas Basin.</title>
        <authorList>
            <person name="Oger P.M."/>
            <person name="Callac N."/>
            <person name="Jebbar M."/>
            <person name="Godfroy A."/>
        </authorList>
    </citation>
    <scope>NUCLEOTIDE SEQUENCE [LARGE SCALE GENOMIC DNA]</scope>
    <source>
        <strain evidence="17">NCB100</strain>
    </source>
</reference>
<dbReference type="UniPathway" id="UPA00138"/>
<keyword evidence="7 12" id="KW-0547">Nucleotide-binding</keyword>
<reference evidence="16 17" key="2">
    <citation type="journal article" date="2016" name="Int. J. Syst. Evol. Microbiol.">
        <title>Pyrococcus kukulkanii sp. nov., a hyperthermophilic, piezophilic archaeon isolated from a deep-sea hydrothermal vent.</title>
        <authorList>
            <person name="Callac N."/>
            <person name="Oger P."/>
            <person name="Lesongeur F."/>
            <person name="Rattray J.E."/>
            <person name="Vannier P."/>
            <person name="Michoud G."/>
            <person name="Beauverger M."/>
            <person name="Gayet N."/>
            <person name="Rouxel O."/>
            <person name="Jebbar M."/>
            <person name="Godfroy A."/>
        </authorList>
    </citation>
    <scope>NUCLEOTIDE SEQUENCE [LARGE SCALE GENOMIC DNA]</scope>
    <source>
        <strain evidence="16 17">NCB100</strain>
    </source>
</reference>
<evidence type="ECO:0000256" key="5">
    <source>
        <dbReference type="ARBA" id="ARBA00022679"/>
    </source>
</evidence>
<dbReference type="SUPFAM" id="SSF51621">
    <property type="entry name" value="Phosphoenolpyruvate/pyruvate domain"/>
    <property type="match status" value="1"/>
</dbReference>
<feature type="domain" description="PEP-utilising enzyme mobile" evidence="13">
    <location>
        <begin position="408"/>
        <end position="478"/>
    </location>
</feature>
<evidence type="ECO:0000256" key="6">
    <source>
        <dbReference type="ARBA" id="ARBA00022723"/>
    </source>
</evidence>
<evidence type="ECO:0000256" key="1">
    <source>
        <dbReference type="ARBA" id="ARBA00001946"/>
    </source>
</evidence>
<dbReference type="NCBIfam" id="TIGR01418">
    <property type="entry name" value="PEP_synth"/>
    <property type="match status" value="1"/>
</dbReference>
<evidence type="ECO:0000256" key="3">
    <source>
        <dbReference type="ARBA" id="ARBA00004742"/>
    </source>
</evidence>
<comment type="similarity">
    <text evidence="4 12">Belongs to the PEP-utilizing enzyme family.</text>
</comment>
<protein>
    <recommendedName>
        <fullName evidence="12">Phosphoenolpyruvate synthase</fullName>
        <shortName evidence="12">PEP synthase</shortName>
        <ecNumber evidence="12">2.7.9.2</ecNumber>
    </recommendedName>
    <alternativeName>
        <fullName evidence="12">Pyruvate, water dikinase</fullName>
    </alternativeName>
</protein>
<evidence type="ECO:0000256" key="11">
    <source>
        <dbReference type="ARBA" id="ARBA00047700"/>
    </source>
</evidence>
<dbReference type="Gene3D" id="3.50.30.10">
    <property type="entry name" value="Phosphohistidine domain"/>
    <property type="match status" value="1"/>
</dbReference>
<evidence type="ECO:0000259" key="14">
    <source>
        <dbReference type="Pfam" id="PF01326"/>
    </source>
</evidence>
<proteinExistence type="inferred from homology"/>
<evidence type="ECO:0000259" key="13">
    <source>
        <dbReference type="Pfam" id="PF00391"/>
    </source>
</evidence>
<dbReference type="SUPFAM" id="SSF56059">
    <property type="entry name" value="Glutathione synthetase ATP-binding domain-like"/>
    <property type="match status" value="1"/>
</dbReference>
<dbReference type="EC" id="2.7.9.2" evidence="12"/>
<accession>A0A127B9Y6</accession>
<dbReference type="Pfam" id="PF01326">
    <property type="entry name" value="PPDK_N"/>
    <property type="match status" value="1"/>
</dbReference>
<dbReference type="PROSITE" id="PS00742">
    <property type="entry name" value="PEP_ENZYMES_2"/>
    <property type="match status" value="1"/>
</dbReference>
<keyword evidence="5 12" id="KW-0808">Transferase</keyword>
<dbReference type="InterPro" id="IPR000121">
    <property type="entry name" value="PEP_util_C"/>
</dbReference>
<dbReference type="KEGG" id="pyc:TQ32_06345"/>
<dbReference type="PANTHER" id="PTHR43030">
    <property type="entry name" value="PHOSPHOENOLPYRUVATE SYNTHASE"/>
    <property type="match status" value="1"/>
</dbReference>
<keyword evidence="16" id="KW-0670">Pyruvate</keyword>
<dbReference type="InterPro" id="IPR036637">
    <property type="entry name" value="Phosphohistidine_dom_sf"/>
</dbReference>
<dbReference type="PATRIC" id="fig|1609559.3.peg.1329"/>
<dbReference type="GO" id="GO:0006094">
    <property type="term" value="P:gluconeogenesis"/>
    <property type="evidence" value="ECO:0007669"/>
    <property type="project" value="UniProtKB-UniPathway"/>
</dbReference>